<gene>
    <name evidence="3" type="ORF">LHA26_04450</name>
</gene>
<proteinExistence type="predicted"/>
<sequence>MTDNLDMASLIAEVDELVFDEPEAPAKPARKPRKKAAKAEPTPAPAPAAPPAATAEPLPEIDLSGLDFLEAAPAPAPAPAGPPAADPLAEIDLSGLDFLEAAPAAPVAATPVSAPAPAPAPTAAPVPPAAPTVAAAPVAAAPAAIAPPAAAPSPRVALMTKLLVGLCVVSSFASLGGLLTVSRSVAAAEAQRAAAAEEREKLEHLNQTAESLAQSSKALAAILARAPAVATPPASAEDVRQAMDGLKMALSKQQPDGVAPLAGMIRDGLGDVIIRLNQIDAALDQHAGTAPAPRRRPAD</sequence>
<keyword evidence="1" id="KW-0175">Coiled coil</keyword>
<dbReference type="RefSeq" id="WP_252167534.1">
    <property type="nucleotide sequence ID" value="NZ_CP084930.1"/>
</dbReference>
<accession>A0ABY4XA34</accession>
<evidence type="ECO:0000313" key="3">
    <source>
        <dbReference type="EMBL" id="USI73728.1"/>
    </source>
</evidence>
<evidence type="ECO:0000256" key="1">
    <source>
        <dbReference type="SAM" id="Coils"/>
    </source>
</evidence>
<evidence type="ECO:0000313" key="4">
    <source>
        <dbReference type="Proteomes" id="UP001056937"/>
    </source>
</evidence>
<keyword evidence="4" id="KW-1185">Reference proteome</keyword>
<dbReference type="EMBL" id="CP084930">
    <property type="protein sequence ID" value="USI73728.1"/>
    <property type="molecule type" value="Genomic_DNA"/>
</dbReference>
<name>A0ABY4XA34_9SPHN</name>
<organism evidence="3 4">
    <name type="scientific">Sphingomonas morindae</name>
    <dbReference type="NCBI Taxonomy" id="1541170"/>
    <lineage>
        <taxon>Bacteria</taxon>
        <taxon>Pseudomonadati</taxon>
        <taxon>Pseudomonadota</taxon>
        <taxon>Alphaproteobacteria</taxon>
        <taxon>Sphingomonadales</taxon>
        <taxon>Sphingomonadaceae</taxon>
        <taxon>Sphingomonas</taxon>
    </lineage>
</organism>
<feature type="compositionally biased region" description="Low complexity" evidence="2">
    <location>
        <begin position="51"/>
        <end position="60"/>
    </location>
</feature>
<evidence type="ECO:0000256" key="2">
    <source>
        <dbReference type="SAM" id="MobiDB-lite"/>
    </source>
</evidence>
<protein>
    <recommendedName>
        <fullName evidence="5">Translation initiation factor 2</fullName>
    </recommendedName>
</protein>
<dbReference type="Proteomes" id="UP001056937">
    <property type="component" value="Chromosome 1"/>
</dbReference>
<feature type="coiled-coil region" evidence="1">
    <location>
        <begin position="185"/>
        <end position="215"/>
    </location>
</feature>
<evidence type="ECO:0008006" key="5">
    <source>
        <dbReference type="Google" id="ProtNLM"/>
    </source>
</evidence>
<feature type="region of interest" description="Disordered" evidence="2">
    <location>
        <begin position="16"/>
        <end position="62"/>
    </location>
</feature>
<reference evidence="3" key="1">
    <citation type="journal article" date="2022" name="Toxins">
        <title>Genomic Analysis of Sphingopyxis sp. USTB-05 for Biodegrading Cyanobacterial Hepatotoxins.</title>
        <authorList>
            <person name="Liu C."/>
            <person name="Xu Q."/>
            <person name="Zhao Z."/>
            <person name="Zhang H."/>
            <person name="Liu X."/>
            <person name="Yin C."/>
            <person name="Liu Y."/>
            <person name="Yan H."/>
        </authorList>
    </citation>
    <scope>NUCLEOTIDE SEQUENCE</scope>
    <source>
        <strain evidence="3">NBD5</strain>
    </source>
</reference>